<dbReference type="Proteomes" id="UP000011083">
    <property type="component" value="Unassembled WGS sequence"/>
</dbReference>
<feature type="region of interest" description="Disordered" evidence="1">
    <location>
        <begin position="342"/>
        <end position="368"/>
    </location>
</feature>
<protein>
    <submittedName>
        <fullName evidence="2">Uncharacterized protein</fullName>
    </submittedName>
</protein>
<dbReference type="RefSeq" id="XP_004334593.1">
    <property type="nucleotide sequence ID" value="XM_004334545.1"/>
</dbReference>
<feature type="non-terminal residue" evidence="2">
    <location>
        <position position="1"/>
    </location>
</feature>
<dbReference type="PANTHER" id="PTHR35478:SF1">
    <property type="entry name" value="ZINC FINGER FYVE DOMAIN-CONTAINING PROTEIN 26"/>
    <property type="match status" value="1"/>
</dbReference>
<keyword evidence="3" id="KW-1185">Reference proteome</keyword>
<evidence type="ECO:0000256" key="1">
    <source>
        <dbReference type="SAM" id="MobiDB-lite"/>
    </source>
</evidence>
<dbReference type="EMBL" id="KB008104">
    <property type="protein sequence ID" value="ELR12580.1"/>
    <property type="molecule type" value="Genomic_DNA"/>
</dbReference>
<evidence type="ECO:0000313" key="2">
    <source>
        <dbReference type="EMBL" id="ELR12580.1"/>
    </source>
</evidence>
<organism evidence="2 3">
    <name type="scientific">Acanthamoeba castellanii (strain ATCC 30010 / Neff)</name>
    <dbReference type="NCBI Taxonomy" id="1257118"/>
    <lineage>
        <taxon>Eukaryota</taxon>
        <taxon>Amoebozoa</taxon>
        <taxon>Discosea</taxon>
        <taxon>Longamoebia</taxon>
        <taxon>Centramoebida</taxon>
        <taxon>Acanthamoebidae</taxon>
        <taxon>Acanthamoeba</taxon>
    </lineage>
</organism>
<dbReference type="AlphaFoldDB" id="L8GHQ4"/>
<evidence type="ECO:0000313" key="3">
    <source>
        <dbReference type="Proteomes" id="UP000011083"/>
    </source>
</evidence>
<sequence length="824" mass="90730">MKDKKERRSDVEVAATSYPFLVEGAAERWLIGTSLWSGLGVGEPEWRGLVGLIEEQWAKGQHRVYEGLLAAHPHANDLLRAFARAHTSVIAAQAQQQPLNVFLRLRGREEEGEGDEGDEDRVQELEEQIWGDLYETVVAGRKHVLSHILELALGLVKEKRTEEAGLVLTAFDRLRAWVLLLAWDSFEGDIGWRQKIVDALWGGDDKAKESVDWAKHDPAWSAYGVLRHRLKIAWWSAAQLLAAPKTLHSSIRVGTNDLSMYTSPFQLANALLSLLSGHSLLHLLRARLADLDLHELRDILQSNPDTSLISQREKTKDENLLLAYHALRRLLLLIDETAQTAPTNKEAKKNEDEDEKNEDDEESEEDAIEDAMEDIKECIGGIPQPVARLAVLEGLYAALFTTTSQHVSRPTTSAAGDGSAAASFIAQEKVVAPVLALIASSLAGLPDSRRKLGLVELVEEAQWRLDLIRAFARSPRGRALVPAHGALPSVMARMSASPDGLAANCLRSWKAVSERYRSLNPHITAEARLSQALQDVLVALRQGDHSLDALLEGLASEEKHLVTSDVAFLARADADVRARLLIQATNGLQALHRASKGLGHLAHVAALLDRLGVLLQPGTTLGSATSRSGMESPLAVQLARSYILSKKEKGSAEHLKEGLKRRANLATMATFHPRRGSDGVRRVDSLPSGSAGDRNLGPDEEKMLRLVAEDDPVADEHFCQKAVERLVLAGKLEEALHFADASLPNGAPDFLLRLLVEKAQDKSTIWQHIAWPLEVCLELLGMCRDRVSPSAPTAEEVERQYRQLSALRDVLQVRVVRVKSSFLV</sequence>
<dbReference type="PANTHER" id="PTHR35478">
    <property type="entry name" value="ZINC FINGER FYVE DOMAIN PROTEIN"/>
    <property type="match status" value="1"/>
</dbReference>
<proteinExistence type="predicted"/>
<accession>L8GHQ4</accession>
<feature type="region of interest" description="Disordered" evidence="1">
    <location>
        <begin position="674"/>
        <end position="698"/>
    </location>
</feature>
<dbReference type="VEuPathDB" id="AmoebaDB:ACA1_318870"/>
<reference evidence="2 3" key="1">
    <citation type="journal article" date="2013" name="Genome Biol.">
        <title>Genome of Acanthamoeba castellanii highlights extensive lateral gene transfer and early evolution of tyrosine kinase signaling.</title>
        <authorList>
            <person name="Clarke M."/>
            <person name="Lohan A.J."/>
            <person name="Liu B."/>
            <person name="Lagkouvardos I."/>
            <person name="Roy S."/>
            <person name="Zafar N."/>
            <person name="Bertelli C."/>
            <person name="Schilde C."/>
            <person name="Kianianmomeni A."/>
            <person name="Burglin T.R."/>
            <person name="Frech C."/>
            <person name="Turcotte B."/>
            <person name="Kopec K.O."/>
            <person name="Synnott J.M."/>
            <person name="Choo C."/>
            <person name="Paponov I."/>
            <person name="Finkler A."/>
            <person name="Soon Heng Tan C."/>
            <person name="Hutchins A.P."/>
            <person name="Weinmeier T."/>
            <person name="Rattei T."/>
            <person name="Chu J.S."/>
            <person name="Gimenez G."/>
            <person name="Irimia M."/>
            <person name="Rigden D.J."/>
            <person name="Fitzpatrick D.A."/>
            <person name="Lorenzo-Morales J."/>
            <person name="Bateman A."/>
            <person name="Chiu C.H."/>
            <person name="Tang P."/>
            <person name="Hegemann P."/>
            <person name="Fromm H."/>
            <person name="Raoult D."/>
            <person name="Greub G."/>
            <person name="Miranda-Saavedra D."/>
            <person name="Chen N."/>
            <person name="Nash P."/>
            <person name="Ginger M.L."/>
            <person name="Horn M."/>
            <person name="Schaap P."/>
            <person name="Caler L."/>
            <person name="Loftus B."/>
        </authorList>
    </citation>
    <scope>NUCLEOTIDE SEQUENCE [LARGE SCALE GENOMIC DNA]</scope>
    <source>
        <strain evidence="2 3">Neff</strain>
    </source>
</reference>
<dbReference type="KEGG" id="acan:ACA1_318870"/>
<name>L8GHQ4_ACACF</name>
<feature type="compositionally biased region" description="Acidic residues" evidence="1">
    <location>
        <begin position="352"/>
        <end position="368"/>
    </location>
</feature>
<dbReference type="GeneID" id="14913097"/>
<gene>
    <name evidence="2" type="ORF">ACA1_318870</name>
</gene>
<feature type="compositionally biased region" description="Basic and acidic residues" evidence="1">
    <location>
        <begin position="675"/>
        <end position="684"/>
    </location>
</feature>